<protein>
    <recommendedName>
        <fullName evidence="6">Plus3 domain-containing protein</fullName>
    </recommendedName>
</protein>
<reference evidence="7" key="1">
    <citation type="journal article" date="2020" name="Stud. Mycol.">
        <title>101 Dothideomycetes genomes: a test case for predicting lifestyles and emergence of pathogens.</title>
        <authorList>
            <person name="Haridas S."/>
            <person name="Albert R."/>
            <person name="Binder M."/>
            <person name="Bloem J."/>
            <person name="Labutti K."/>
            <person name="Salamov A."/>
            <person name="Andreopoulos B."/>
            <person name="Baker S."/>
            <person name="Barry K."/>
            <person name="Bills G."/>
            <person name="Bluhm B."/>
            <person name="Cannon C."/>
            <person name="Castanera R."/>
            <person name="Culley D."/>
            <person name="Daum C."/>
            <person name="Ezra D."/>
            <person name="Gonzalez J."/>
            <person name="Henrissat B."/>
            <person name="Kuo A."/>
            <person name="Liang C."/>
            <person name="Lipzen A."/>
            <person name="Lutzoni F."/>
            <person name="Magnuson J."/>
            <person name="Mondo S."/>
            <person name="Nolan M."/>
            <person name="Ohm R."/>
            <person name="Pangilinan J."/>
            <person name="Park H.-J."/>
            <person name="Ramirez L."/>
            <person name="Alfaro M."/>
            <person name="Sun H."/>
            <person name="Tritt A."/>
            <person name="Yoshinaga Y."/>
            <person name="Zwiers L.-H."/>
            <person name="Turgeon B."/>
            <person name="Goodwin S."/>
            <person name="Spatafora J."/>
            <person name="Crous P."/>
            <person name="Grigoriev I."/>
        </authorList>
    </citation>
    <scope>NUCLEOTIDE SEQUENCE</scope>
    <source>
        <strain evidence="7">ATCC 16933</strain>
    </source>
</reference>
<feature type="compositionally biased region" description="Basic and acidic residues" evidence="5">
    <location>
        <begin position="196"/>
        <end position="234"/>
    </location>
</feature>
<dbReference type="OrthoDB" id="166375at2759"/>
<sequence length="552" mass="61068">MSDSEFDEELLALAGEDEPGEEASPAPSQGRSPSPASSSASPKPLDTATSPPSARKLATTRSKSESEEGEASSPESLGSGAMSESESDSAPAPADSDDEIPDGGLYPVEGRFTSDKDRAEIMALPEIRREEILAERAAEVERKNQDLHLRRLLQAREKEEQRSLDKKKRKAGAADLDDSARKSTRAKTSKASDTLEAYKRQRERRGLERRGEATTDRLGREERGRRSSTRSRDDSDADAAGDSDVEWDPAAAATAKASKRDPSPDLRDFHRCHITRDGASRFGLWPEFEEVVQGCYVRICIGLDPQTKQQAYRMAQIKGFQSGEPYQLEDKTGIFFYDRYPIVTNGKLERAYPWQTCSNSKYGAEELAQFLVSLSEAGMARPTKRQLEARVDRINEFLSKSRSNDDINHRVKLRKKYQHLAALKRAANPPPPPGFSEHAALESRIEATNRANRLANQNDVNRALIEAKRQKKRAFAEAQRKREAERANGGGGAALDDLFDDPASGASRAATPKPAKRTLTPQTDNKGIPTVRKMVTEDEILQDMDLGIDIEV</sequence>
<dbReference type="GO" id="GO:1990269">
    <property type="term" value="F:RNA polymerase II C-terminal domain phosphoserine binding"/>
    <property type="evidence" value="ECO:0007669"/>
    <property type="project" value="TreeGrafter"/>
</dbReference>
<feature type="region of interest" description="Disordered" evidence="5">
    <location>
        <begin position="475"/>
        <end position="531"/>
    </location>
</feature>
<feature type="compositionally biased region" description="Acidic residues" evidence="5">
    <location>
        <begin position="1"/>
        <end position="21"/>
    </location>
</feature>
<feature type="compositionally biased region" description="Basic and acidic residues" evidence="5">
    <location>
        <begin position="475"/>
        <end position="486"/>
    </location>
</feature>
<feature type="compositionally biased region" description="Acidic residues" evidence="5">
    <location>
        <begin position="235"/>
        <end position="247"/>
    </location>
</feature>
<dbReference type="Gene3D" id="3.90.70.200">
    <property type="entry name" value="Plus-3 domain"/>
    <property type="match status" value="1"/>
</dbReference>
<dbReference type="PANTHER" id="PTHR13115:SF8">
    <property type="entry name" value="RNA POLYMERASE-ASSOCIATED PROTEIN RTF1 HOMOLOG"/>
    <property type="match status" value="1"/>
</dbReference>
<feature type="compositionally biased region" description="Low complexity" evidence="5">
    <location>
        <begin position="22"/>
        <end position="44"/>
    </location>
</feature>
<feature type="region of interest" description="Disordered" evidence="5">
    <location>
        <begin position="154"/>
        <end position="267"/>
    </location>
</feature>
<organism evidence="7 8">
    <name type="scientific">Lineolata rhizophorae</name>
    <dbReference type="NCBI Taxonomy" id="578093"/>
    <lineage>
        <taxon>Eukaryota</taxon>
        <taxon>Fungi</taxon>
        <taxon>Dikarya</taxon>
        <taxon>Ascomycota</taxon>
        <taxon>Pezizomycotina</taxon>
        <taxon>Dothideomycetes</taxon>
        <taxon>Dothideomycetes incertae sedis</taxon>
        <taxon>Lineolatales</taxon>
        <taxon>Lineolataceae</taxon>
        <taxon>Lineolata</taxon>
    </lineage>
</organism>
<gene>
    <name evidence="7" type="ORF">BDY21DRAFT_378319</name>
</gene>
<dbReference type="AlphaFoldDB" id="A0A6A6P3E7"/>
<evidence type="ECO:0000256" key="2">
    <source>
        <dbReference type="ARBA" id="ARBA00023015"/>
    </source>
</evidence>
<evidence type="ECO:0000256" key="4">
    <source>
        <dbReference type="ARBA" id="ARBA00023242"/>
    </source>
</evidence>
<keyword evidence="4" id="KW-0539">Nucleus</keyword>
<evidence type="ECO:0000256" key="1">
    <source>
        <dbReference type="ARBA" id="ARBA00004123"/>
    </source>
</evidence>
<feature type="region of interest" description="Disordered" evidence="5">
    <location>
        <begin position="1"/>
        <end position="117"/>
    </location>
</feature>
<evidence type="ECO:0000259" key="6">
    <source>
        <dbReference type="PROSITE" id="PS51360"/>
    </source>
</evidence>
<accession>A0A6A6P3E7</accession>
<dbReference type="EMBL" id="MU001677">
    <property type="protein sequence ID" value="KAF2458496.1"/>
    <property type="molecule type" value="Genomic_DNA"/>
</dbReference>
<feature type="domain" description="Plus3" evidence="6">
    <location>
        <begin position="263"/>
        <end position="399"/>
    </location>
</feature>
<feature type="compositionally biased region" description="Basic and acidic residues" evidence="5">
    <location>
        <begin position="154"/>
        <end position="164"/>
    </location>
</feature>
<feature type="compositionally biased region" description="Low complexity" evidence="5">
    <location>
        <begin position="71"/>
        <end position="94"/>
    </location>
</feature>
<feature type="compositionally biased region" description="Basic and acidic residues" evidence="5">
    <location>
        <begin position="258"/>
        <end position="267"/>
    </location>
</feature>
<dbReference type="SMART" id="SM00719">
    <property type="entry name" value="Plus3"/>
    <property type="match status" value="1"/>
</dbReference>
<dbReference type="GO" id="GO:0016593">
    <property type="term" value="C:Cdc73/Paf1 complex"/>
    <property type="evidence" value="ECO:0007669"/>
    <property type="project" value="TreeGrafter"/>
</dbReference>
<keyword evidence="8" id="KW-1185">Reference proteome</keyword>
<dbReference type="Proteomes" id="UP000799766">
    <property type="component" value="Unassembled WGS sequence"/>
</dbReference>
<dbReference type="Pfam" id="PF03126">
    <property type="entry name" value="Plus-3"/>
    <property type="match status" value="1"/>
</dbReference>
<evidence type="ECO:0000256" key="5">
    <source>
        <dbReference type="SAM" id="MobiDB-lite"/>
    </source>
</evidence>
<name>A0A6A6P3E7_9PEZI</name>
<evidence type="ECO:0000313" key="8">
    <source>
        <dbReference type="Proteomes" id="UP000799766"/>
    </source>
</evidence>
<dbReference type="SUPFAM" id="SSF159042">
    <property type="entry name" value="Plus3-like"/>
    <property type="match status" value="1"/>
</dbReference>
<comment type="subcellular location">
    <subcellularLocation>
        <location evidence="1">Nucleus</location>
    </subcellularLocation>
</comment>
<proteinExistence type="predicted"/>
<dbReference type="PANTHER" id="PTHR13115">
    <property type="entry name" value="RNA POLYMERASE-ASSOCIATED PROTEIN RTF1 HOMOLOG"/>
    <property type="match status" value="1"/>
</dbReference>
<dbReference type="GO" id="GO:0003677">
    <property type="term" value="F:DNA binding"/>
    <property type="evidence" value="ECO:0007669"/>
    <property type="project" value="InterPro"/>
</dbReference>
<dbReference type="PROSITE" id="PS51360">
    <property type="entry name" value="PLUS3"/>
    <property type="match status" value="1"/>
</dbReference>
<keyword evidence="2" id="KW-0805">Transcription regulation</keyword>
<dbReference type="InterPro" id="IPR036128">
    <property type="entry name" value="Plus3-like_sf"/>
</dbReference>
<evidence type="ECO:0000313" key="7">
    <source>
        <dbReference type="EMBL" id="KAF2458496.1"/>
    </source>
</evidence>
<evidence type="ECO:0000256" key="3">
    <source>
        <dbReference type="ARBA" id="ARBA00023163"/>
    </source>
</evidence>
<dbReference type="InterPro" id="IPR004343">
    <property type="entry name" value="Plus-3_dom"/>
</dbReference>
<keyword evidence="3" id="KW-0804">Transcription</keyword>